<evidence type="ECO:0000256" key="11">
    <source>
        <dbReference type="SAM" id="MobiDB-lite"/>
    </source>
</evidence>
<keyword evidence="2 10" id="KW-0645">Protease</keyword>
<keyword evidence="9 12" id="KW-0472">Membrane</keyword>
<evidence type="ECO:0000259" key="13">
    <source>
        <dbReference type="Pfam" id="PF01435"/>
    </source>
</evidence>
<dbReference type="Proteomes" id="UP001596174">
    <property type="component" value="Unassembled WGS sequence"/>
</dbReference>
<keyword evidence="5 10" id="KW-0378">Hydrolase</keyword>
<feature type="region of interest" description="Disordered" evidence="11">
    <location>
        <begin position="1"/>
        <end position="23"/>
    </location>
</feature>
<organism evidence="14 15">
    <name type="scientific">Streptacidiphilus monticola</name>
    <dbReference type="NCBI Taxonomy" id="2161674"/>
    <lineage>
        <taxon>Bacteria</taxon>
        <taxon>Bacillati</taxon>
        <taxon>Actinomycetota</taxon>
        <taxon>Actinomycetes</taxon>
        <taxon>Kitasatosporales</taxon>
        <taxon>Streptomycetaceae</taxon>
        <taxon>Streptacidiphilus</taxon>
    </lineage>
</organism>
<keyword evidence="6 10" id="KW-0862">Zinc</keyword>
<evidence type="ECO:0000256" key="7">
    <source>
        <dbReference type="ARBA" id="ARBA00022989"/>
    </source>
</evidence>
<evidence type="ECO:0000256" key="2">
    <source>
        <dbReference type="ARBA" id="ARBA00022670"/>
    </source>
</evidence>
<evidence type="ECO:0000256" key="9">
    <source>
        <dbReference type="ARBA" id="ARBA00023136"/>
    </source>
</evidence>
<evidence type="ECO:0000256" key="6">
    <source>
        <dbReference type="ARBA" id="ARBA00022833"/>
    </source>
</evidence>
<comment type="caution">
    <text evidence="14">The sequence shown here is derived from an EMBL/GenBank/DDBJ whole genome shotgun (WGS) entry which is preliminary data.</text>
</comment>
<evidence type="ECO:0000256" key="1">
    <source>
        <dbReference type="ARBA" id="ARBA00022475"/>
    </source>
</evidence>
<name>A0ABW1G2Q7_9ACTN</name>
<dbReference type="Gene3D" id="3.30.2010.10">
    <property type="entry name" value="Metalloproteases ('zincins'), catalytic domain"/>
    <property type="match status" value="1"/>
</dbReference>
<keyword evidence="4" id="KW-0479">Metal-binding</keyword>
<sequence length="355" mass="38615">MSQPNDSGSVPSRNRKRFPGISTRAWEHPADRSALVALRKLTGFDDILKKLGGLVSERAVRLMFLASAVRASEQQFPHLNDMVRDASYILDLDKVPPLYVTQDPQPNAYCIGMDNPVIVLTTSLVELLDEEEMRAVIGHEVAHAMSGHAVYRTMLLILTNIAARIAFIPLGGLAIYGLITALKEWFRKSEISCDRAGLLVGQDLQASMRVMMKLAGGHHLHEMNTDAFLAQAEEYDKAGDVRDGVIKLLQVLPQSHPFAAVRAQKLKKWAESGEYAAILAGSYPRREDDSTASVKDQVKDAADSYAQSIRDTKDPLFGLIRDVASGAGDLGGKLRDVFSGRPSGSTEGAAEGSAS</sequence>
<accession>A0ABW1G2Q7</accession>
<evidence type="ECO:0000256" key="5">
    <source>
        <dbReference type="ARBA" id="ARBA00022801"/>
    </source>
</evidence>
<dbReference type="InterPro" id="IPR001915">
    <property type="entry name" value="Peptidase_M48"/>
</dbReference>
<dbReference type="EC" id="3.4.24.-" evidence="14"/>
<protein>
    <submittedName>
        <fullName evidence="14">M48 family metallopeptidase</fullName>
        <ecNumber evidence="14">3.4.24.-</ecNumber>
    </submittedName>
</protein>
<evidence type="ECO:0000256" key="4">
    <source>
        <dbReference type="ARBA" id="ARBA00022723"/>
    </source>
</evidence>
<keyword evidence="1" id="KW-1003">Cell membrane</keyword>
<proteinExistence type="inferred from homology"/>
<keyword evidence="7 12" id="KW-1133">Transmembrane helix</keyword>
<comment type="similarity">
    <text evidence="10">Belongs to the peptidase M48 family.</text>
</comment>
<evidence type="ECO:0000256" key="10">
    <source>
        <dbReference type="RuleBase" id="RU003983"/>
    </source>
</evidence>
<evidence type="ECO:0000256" key="12">
    <source>
        <dbReference type="SAM" id="Phobius"/>
    </source>
</evidence>
<dbReference type="RefSeq" id="WP_380582683.1">
    <property type="nucleotide sequence ID" value="NZ_JBHSQJ010000044.1"/>
</dbReference>
<evidence type="ECO:0000256" key="3">
    <source>
        <dbReference type="ARBA" id="ARBA00022692"/>
    </source>
</evidence>
<feature type="domain" description="Peptidase M48" evidence="13">
    <location>
        <begin position="76"/>
        <end position="269"/>
    </location>
</feature>
<feature type="region of interest" description="Disordered" evidence="11">
    <location>
        <begin position="334"/>
        <end position="355"/>
    </location>
</feature>
<evidence type="ECO:0000313" key="14">
    <source>
        <dbReference type="EMBL" id="MFC5907847.1"/>
    </source>
</evidence>
<keyword evidence="3 12" id="KW-0812">Transmembrane</keyword>
<dbReference type="PANTHER" id="PTHR43221">
    <property type="entry name" value="PROTEASE HTPX"/>
    <property type="match status" value="1"/>
</dbReference>
<dbReference type="PANTHER" id="PTHR43221:SF3">
    <property type="entry name" value="SLL1280 PROTEIN"/>
    <property type="match status" value="1"/>
</dbReference>
<dbReference type="Pfam" id="PF01435">
    <property type="entry name" value="Peptidase_M48"/>
    <property type="match status" value="1"/>
</dbReference>
<feature type="compositionally biased region" description="Polar residues" evidence="11">
    <location>
        <begin position="1"/>
        <end position="12"/>
    </location>
</feature>
<gene>
    <name evidence="14" type="ORF">ACFP3V_11545</name>
</gene>
<keyword evidence="15" id="KW-1185">Reference proteome</keyword>
<dbReference type="InterPro" id="IPR050083">
    <property type="entry name" value="HtpX_protease"/>
</dbReference>
<keyword evidence="8 10" id="KW-0482">Metalloprotease</keyword>
<dbReference type="GO" id="GO:0016787">
    <property type="term" value="F:hydrolase activity"/>
    <property type="evidence" value="ECO:0007669"/>
    <property type="project" value="UniProtKB-KW"/>
</dbReference>
<dbReference type="CDD" id="cd07325">
    <property type="entry name" value="M48_Ste24p_like"/>
    <property type="match status" value="1"/>
</dbReference>
<reference evidence="15" key="1">
    <citation type="journal article" date="2019" name="Int. J. Syst. Evol. Microbiol.">
        <title>The Global Catalogue of Microorganisms (GCM) 10K type strain sequencing project: providing services to taxonomists for standard genome sequencing and annotation.</title>
        <authorList>
            <consortium name="The Broad Institute Genomics Platform"/>
            <consortium name="The Broad Institute Genome Sequencing Center for Infectious Disease"/>
            <person name="Wu L."/>
            <person name="Ma J."/>
        </authorList>
    </citation>
    <scope>NUCLEOTIDE SEQUENCE [LARGE SCALE GENOMIC DNA]</scope>
    <source>
        <strain evidence="15">JCM 4816</strain>
    </source>
</reference>
<comment type="cofactor">
    <cofactor evidence="10">
        <name>Zn(2+)</name>
        <dbReference type="ChEBI" id="CHEBI:29105"/>
    </cofactor>
    <text evidence="10">Binds 1 zinc ion per subunit.</text>
</comment>
<dbReference type="EMBL" id="JBHSQJ010000044">
    <property type="protein sequence ID" value="MFC5907847.1"/>
    <property type="molecule type" value="Genomic_DNA"/>
</dbReference>
<evidence type="ECO:0000256" key="8">
    <source>
        <dbReference type="ARBA" id="ARBA00023049"/>
    </source>
</evidence>
<evidence type="ECO:0000313" key="15">
    <source>
        <dbReference type="Proteomes" id="UP001596174"/>
    </source>
</evidence>
<feature type="transmembrane region" description="Helical" evidence="12">
    <location>
        <begin position="154"/>
        <end position="179"/>
    </location>
</feature>